<comment type="subcellular location">
    <subcellularLocation>
        <location evidence="9">Cytoplasm</location>
    </subcellularLocation>
</comment>
<dbReference type="SUPFAM" id="SSF48557">
    <property type="entry name" value="L-aspartase-like"/>
    <property type="match status" value="1"/>
</dbReference>
<dbReference type="PANTHER" id="PTHR10362">
    <property type="entry name" value="HISTIDINE AMMONIA-LYASE"/>
    <property type="match status" value="1"/>
</dbReference>
<dbReference type="EMBL" id="CP017141">
    <property type="protein sequence ID" value="AOM77619.1"/>
    <property type="molecule type" value="Genomic_DNA"/>
</dbReference>
<evidence type="ECO:0000256" key="5">
    <source>
        <dbReference type="ARBA" id="ARBA00049269"/>
    </source>
</evidence>
<dbReference type="GO" id="GO:0019557">
    <property type="term" value="P:L-histidine catabolic process to glutamate and formate"/>
    <property type="evidence" value="ECO:0007669"/>
    <property type="project" value="UniProtKB-UniPathway"/>
</dbReference>
<dbReference type="RefSeq" id="WP_069379308.1">
    <property type="nucleotide sequence ID" value="NZ_CP017141.1"/>
</dbReference>
<evidence type="ECO:0000256" key="9">
    <source>
        <dbReference type="RuleBase" id="RU004480"/>
    </source>
</evidence>
<dbReference type="UniPathway" id="UPA00379">
    <property type="reaction ID" value="UER00549"/>
</dbReference>
<dbReference type="GO" id="GO:0004397">
    <property type="term" value="F:histidine ammonia-lyase activity"/>
    <property type="evidence" value="ECO:0007669"/>
    <property type="project" value="UniProtKB-UniRule"/>
</dbReference>
<organism evidence="10 11">
    <name type="scientific">Pedobacter steynii</name>
    <dbReference type="NCBI Taxonomy" id="430522"/>
    <lineage>
        <taxon>Bacteria</taxon>
        <taxon>Pseudomonadati</taxon>
        <taxon>Bacteroidota</taxon>
        <taxon>Sphingobacteriia</taxon>
        <taxon>Sphingobacteriales</taxon>
        <taxon>Sphingobacteriaceae</taxon>
        <taxon>Pedobacter</taxon>
    </lineage>
</organism>
<keyword evidence="3 8" id="KW-0369">Histidine metabolism</keyword>
<dbReference type="Pfam" id="PF00221">
    <property type="entry name" value="Lyase_aromatic"/>
    <property type="match status" value="1"/>
</dbReference>
<dbReference type="OrthoDB" id="9806955at2"/>
<dbReference type="Gene3D" id="1.10.275.10">
    <property type="entry name" value="Fumarase/aspartase (N-terminal domain)"/>
    <property type="match status" value="1"/>
</dbReference>
<dbReference type="FunFam" id="1.10.275.10:FF:000005">
    <property type="entry name" value="Histidine ammonia-lyase"/>
    <property type="match status" value="1"/>
</dbReference>
<dbReference type="Proteomes" id="UP000094313">
    <property type="component" value="Chromosome"/>
</dbReference>
<dbReference type="InterPro" id="IPR024083">
    <property type="entry name" value="Fumarase/histidase_N"/>
</dbReference>
<evidence type="ECO:0000256" key="3">
    <source>
        <dbReference type="ARBA" id="ARBA00022808"/>
    </source>
</evidence>
<keyword evidence="4 7" id="KW-0456">Lyase</keyword>
<dbReference type="CDD" id="cd00332">
    <property type="entry name" value="PAL-HAL"/>
    <property type="match status" value="1"/>
</dbReference>
<gene>
    <name evidence="10" type="ORF">BFS30_10840</name>
</gene>
<comment type="pathway">
    <text evidence="1 8">Amino-acid degradation; L-histidine degradation into L-glutamate; N-formimidoyl-L-glutamate from L-histidine: step 1/3.</text>
</comment>
<evidence type="ECO:0000256" key="2">
    <source>
        <dbReference type="ARBA" id="ARBA00012994"/>
    </source>
</evidence>
<dbReference type="NCBIfam" id="TIGR01225">
    <property type="entry name" value="hutH"/>
    <property type="match status" value="1"/>
</dbReference>
<dbReference type="FunFam" id="1.20.200.10:FF:000003">
    <property type="entry name" value="Histidine ammonia-lyase"/>
    <property type="match status" value="1"/>
</dbReference>
<dbReference type="PROSITE" id="PS00488">
    <property type="entry name" value="PAL_HISTIDASE"/>
    <property type="match status" value="1"/>
</dbReference>
<dbReference type="AlphaFoldDB" id="A0A1D7QGA8"/>
<reference evidence="10 11" key="1">
    <citation type="submission" date="2016-08" db="EMBL/GenBank/DDBJ databases">
        <authorList>
            <person name="Seilhamer J.J."/>
        </authorList>
    </citation>
    <scope>NUCLEOTIDE SEQUENCE [LARGE SCALE GENOMIC DNA]</scope>
    <source>
        <strain evidence="10 11">DX4</strain>
    </source>
</reference>
<evidence type="ECO:0000256" key="1">
    <source>
        <dbReference type="ARBA" id="ARBA00005113"/>
    </source>
</evidence>
<dbReference type="GO" id="GO:0019556">
    <property type="term" value="P:L-histidine catabolic process to glutamate and formamide"/>
    <property type="evidence" value="ECO:0007669"/>
    <property type="project" value="UniProtKB-UniPathway"/>
</dbReference>
<dbReference type="InterPro" id="IPR005921">
    <property type="entry name" value="HutH"/>
</dbReference>
<dbReference type="GO" id="GO:0005737">
    <property type="term" value="C:cytoplasm"/>
    <property type="evidence" value="ECO:0007669"/>
    <property type="project" value="UniProtKB-SubCell"/>
</dbReference>
<proteinExistence type="inferred from homology"/>
<dbReference type="InterPro" id="IPR008948">
    <property type="entry name" value="L-Aspartase-like"/>
</dbReference>
<dbReference type="NCBIfam" id="NF006871">
    <property type="entry name" value="PRK09367.1"/>
    <property type="match status" value="1"/>
</dbReference>
<name>A0A1D7QGA8_9SPHI</name>
<comment type="catalytic activity">
    <reaction evidence="5 8">
        <text>L-histidine = trans-urocanate + NH4(+)</text>
        <dbReference type="Rhea" id="RHEA:21232"/>
        <dbReference type="ChEBI" id="CHEBI:17771"/>
        <dbReference type="ChEBI" id="CHEBI:28938"/>
        <dbReference type="ChEBI" id="CHEBI:57595"/>
        <dbReference type="EC" id="4.3.1.3"/>
    </reaction>
</comment>
<evidence type="ECO:0000256" key="4">
    <source>
        <dbReference type="ARBA" id="ARBA00023239"/>
    </source>
</evidence>
<dbReference type="KEGG" id="psty:BFS30_10840"/>
<evidence type="ECO:0000256" key="7">
    <source>
        <dbReference type="RuleBase" id="RU003954"/>
    </source>
</evidence>
<evidence type="ECO:0000256" key="8">
    <source>
        <dbReference type="RuleBase" id="RU004479"/>
    </source>
</evidence>
<evidence type="ECO:0000256" key="6">
    <source>
        <dbReference type="NCBIfam" id="TIGR01225"/>
    </source>
</evidence>
<dbReference type="InterPro" id="IPR001106">
    <property type="entry name" value="Aromatic_Lyase"/>
</dbReference>
<protein>
    <recommendedName>
        <fullName evidence="2 6">Histidine ammonia-lyase</fullName>
        <ecNumber evidence="2 6">4.3.1.3</ecNumber>
    </recommendedName>
</protein>
<comment type="similarity">
    <text evidence="7">Belongs to the PAL/histidase family.</text>
</comment>
<dbReference type="EC" id="4.3.1.3" evidence="2 6"/>
<evidence type="ECO:0000313" key="10">
    <source>
        <dbReference type="EMBL" id="AOM77619.1"/>
    </source>
</evidence>
<sequence>MSTYQIGLERLSLAQIAWIIEEKQTLQLSDAALAKIKKCRNYLDDKLKRHDGPIYGINTGFGYLQNVEIESEKLSQLQHNLLLSHACGTGEEVSSEIVRLMLLLKIQSLSYGHSAIALTTVQRLIDFYNNDILPVIYTQGSLGASGDLAPLAHLALPLIGEGVVLYKGIKTTTKELYATLGWEALKLQSKEGLALINGTQFMSSYGVFCLLKAQSLAKWADAIAAISIDGFDCRIDPFDTFSHIIRPHAGQIHTAQNISKWLNGSELIKREGKQTQDPYSFRCVPQVHGASKDSINYIQSVFETEINSVTDNPNVFPDEDRIISAGNFHGQPLALTLDFLCIALAEFGSISERRTFQLISGQRGLPPFLVKDAGLNSGLMITQYTAASIASENKQLCTPASIDSIVSSNGQEDHVSMGANAATKCLRVVYNLERILAIELLTATQALDLRKPLASSDAIESLVANYRKVVSFNEADRLLATDIAASVNFLKTEKI</sequence>
<dbReference type="InterPro" id="IPR022313">
    <property type="entry name" value="Phe/His_NH3-lyase_AS"/>
</dbReference>
<keyword evidence="11" id="KW-1185">Reference proteome</keyword>
<accession>A0A1D7QGA8</accession>
<dbReference type="Gene3D" id="1.20.200.10">
    <property type="entry name" value="Fumarase/aspartase (Central domain)"/>
    <property type="match status" value="1"/>
</dbReference>
<evidence type="ECO:0000313" key="11">
    <source>
        <dbReference type="Proteomes" id="UP000094313"/>
    </source>
</evidence>